<evidence type="ECO:0000313" key="1">
    <source>
        <dbReference type="EMBL" id="CDW28773.1"/>
    </source>
</evidence>
<reference evidence="1" key="1">
    <citation type="submission" date="2014-05" db="EMBL/GenBank/DDBJ databases">
        <authorList>
            <person name="Chronopoulou M."/>
        </authorList>
    </citation>
    <scope>NUCLEOTIDE SEQUENCE</scope>
    <source>
        <tissue evidence="1">Whole organism</tissue>
    </source>
</reference>
<organism evidence="1">
    <name type="scientific">Lepeophtheirus salmonis</name>
    <name type="common">Salmon louse</name>
    <name type="synonym">Caligus salmonis</name>
    <dbReference type="NCBI Taxonomy" id="72036"/>
    <lineage>
        <taxon>Eukaryota</taxon>
        <taxon>Metazoa</taxon>
        <taxon>Ecdysozoa</taxon>
        <taxon>Arthropoda</taxon>
        <taxon>Crustacea</taxon>
        <taxon>Multicrustacea</taxon>
        <taxon>Hexanauplia</taxon>
        <taxon>Copepoda</taxon>
        <taxon>Siphonostomatoida</taxon>
        <taxon>Caligidae</taxon>
        <taxon>Lepeophtheirus</taxon>
    </lineage>
</organism>
<name>A0A0K2TRX4_LEPSM</name>
<proteinExistence type="predicted"/>
<dbReference type="AlphaFoldDB" id="A0A0K2TRX4"/>
<accession>A0A0K2TRX4</accession>
<protein>
    <submittedName>
        <fullName evidence="1">Uncharacterized protein</fullName>
    </submittedName>
</protein>
<sequence length="70" mass="8272">MSFDKSLTPGSSSMKIFNFKIRAHFFPFFENHFGRESLFVFFLLENPFTELLFKMRPLGRTLSEIALGFR</sequence>
<dbReference type="EMBL" id="HACA01011412">
    <property type="protein sequence ID" value="CDW28773.1"/>
    <property type="molecule type" value="Transcribed_RNA"/>
</dbReference>